<dbReference type="EMBL" id="JAEUWV010000001">
    <property type="protein sequence ID" value="MCO6393503.1"/>
    <property type="molecule type" value="Genomic_DNA"/>
</dbReference>
<evidence type="ECO:0000256" key="1">
    <source>
        <dbReference type="SAM" id="MobiDB-lite"/>
    </source>
</evidence>
<feature type="region of interest" description="Disordered" evidence="1">
    <location>
        <begin position="27"/>
        <end position="52"/>
    </location>
</feature>
<evidence type="ECO:0000256" key="2">
    <source>
        <dbReference type="SAM" id="Phobius"/>
    </source>
</evidence>
<dbReference type="Proteomes" id="UP001205920">
    <property type="component" value="Unassembled WGS sequence"/>
</dbReference>
<keyword evidence="5" id="KW-1185">Reference proteome</keyword>
<dbReference type="RefSeq" id="WP_071572516.1">
    <property type="nucleotide sequence ID" value="NZ_JAEUWV010000001.1"/>
</dbReference>
<accession>A0AAW5HT90</accession>
<feature type="signal peptide" evidence="3">
    <location>
        <begin position="1"/>
        <end position="27"/>
    </location>
</feature>
<reference evidence="4 5" key="1">
    <citation type="submission" date="2021-01" db="EMBL/GenBank/DDBJ databases">
        <title>Identification and Characterization of Corynebacterium sp.</title>
        <authorList>
            <person name="Luo Q."/>
            <person name="Qu P."/>
            <person name="Chen Q."/>
        </authorList>
    </citation>
    <scope>NUCLEOTIDE SEQUENCE [LARGE SCALE GENOMIC DNA]</scope>
    <source>
        <strain evidence="4 5">MC-18</strain>
    </source>
</reference>
<evidence type="ECO:0000256" key="3">
    <source>
        <dbReference type="SAM" id="SignalP"/>
    </source>
</evidence>
<feature type="transmembrane region" description="Helical" evidence="2">
    <location>
        <begin position="122"/>
        <end position="142"/>
    </location>
</feature>
<dbReference type="AlphaFoldDB" id="A0AAW5HT90"/>
<protein>
    <recommendedName>
        <fullName evidence="6">Or membrane protein</fullName>
    </recommendedName>
</protein>
<evidence type="ECO:0000313" key="4">
    <source>
        <dbReference type="EMBL" id="MCO6393503.1"/>
    </source>
</evidence>
<feature type="chain" id="PRO_5043924551" description="Or membrane protein" evidence="3">
    <location>
        <begin position="28"/>
        <end position="148"/>
    </location>
</feature>
<keyword evidence="2" id="KW-0472">Membrane</keyword>
<gene>
    <name evidence="4" type="ORF">JMN37_00665</name>
</gene>
<keyword evidence="2" id="KW-1133">Transmembrane helix</keyword>
<evidence type="ECO:0008006" key="6">
    <source>
        <dbReference type="Google" id="ProtNLM"/>
    </source>
</evidence>
<keyword evidence="3" id="KW-0732">Signal</keyword>
<name>A0AAW5HT90_9CORY</name>
<evidence type="ECO:0000313" key="5">
    <source>
        <dbReference type="Proteomes" id="UP001205920"/>
    </source>
</evidence>
<sequence>MRNFRTAAVASATALTVALGGIATASAAEKTDTPAKPETVPTATETPKPKADRQVIFTGKQEGDKEAGKVISEGTKGLFSGAGSSHYYDDTDKPFYATDAFGKETDAAAVPQWARAWIDGTVIAGIGALVGLIIAGFNFASYNGLIKL</sequence>
<comment type="caution">
    <text evidence="4">The sequence shown here is derived from an EMBL/GenBank/DDBJ whole genome shotgun (WGS) entry which is preliminary data.</text>
</comment>
<proteinExistence type="predicted"/>
<keyword evidence="2" id="KW-0812">Transmembrane</keyword>
<organism evidence="4 5">
    <name type="scientific">Corynebacterium lipophilum</name>
    <dbReference type="NCBI Taxonomy" id="2804918"/>
    <lineage>
        <taxon>Bacteria</taxon>
        <taxon>Bacillati</taxon>
        <taxon>Actinomycetota</taxon>
        <taxon>Actinomycetes</taxon>
        <taxon>Mycobacteriales</taxon>
        <taxon>Corynebacteriaceae</taxon>
        <taxon>Corynebacterium</taxon>
    </lineage>
</organism>